<protein>
    <submittedName>
        <fullName evidence="2">Uncharacterized protein</fullName>
    </submittedName>
</protein>
<evidence type="ECO:0000256" key="1">
    <source>
        <dbReference type="ARBA" id="ARBA00023033"/>
    </source>
</evidence>
<sequence>MLFEFDLLLRYCCLLDILQRITGFNLLHVKEGFLCVWFGPNPVITMFSPEVIELVLSSSTSLEKSFEYSFLQRWLGLGLLTRGIDEKMIEQMIKRALQVCFQDDEIKNMCATLVE</sequence>
<dbReference type="GO" id="GO:0016705">
    <property type="term" value="F:oxidoreductase activity, acting on paired donors, with incorporation or reduction of molecular oxygen"/>
    <property type="evidence" value="ECO:0007669"/>
    <property type="project" value="InterPro"/>
</dbReference>
<name>A0A8X6UZY1_TRICX</name>
<gene>
    <name evidence="2" type="ORF">TNCV_3414401</name>
</gene>
<accession>A0A8X6UZY1</accession>
<dbReference type="GO" id="GO:0020037">
    <property type="term" value="F:heme binding"/>
    <property type="evidence" value="ECO:0007669"/>
    <property type="project" value="InterPro"/>
</dbReference>
<keyword evidence="1" id="KW-0503">Monooxygenase</keyword>
<keyword evidence="1" id="KW-0560">Oxidoreductase</keyword>
<dbReference type="InterPro" id="IPR036396">
    <property type="entry name" value="Cyt_P450_sf"/>
</dbReference>
<dbReference type="GO" id="GO:0004497">
    <property type="term" value="F:monooxygenase activity"/>
    <property type="evidence" value="ECO:0007669"/>
    <property type="project" value="UniProtKB-KW"/>
</dbReference>
<keyword evidence="3" id="KW-1185">Reference proteome</keyword>
<organism evidence="2 3">
    <name type="scientific">Trichonephila clavipes</name>
    <name type="common">Golden silk orbweaver</name>
    <name type="synonym">Nephila clavipes</name>
    <dbReference type="NCBI Taxonomy" id="2585209"/>
    <lineage>
        <taxon>Eukaryota</taxon>
        <taxon>Metazoa</taxon>
        <taxon>Ecdysozoa</taxon>
        <taxon>Arthropoda</taxon>
        <taxon>Chelicerata</taxon>
        <taxon>Arachnida</taxon>
        <taxon>Araneae</taxon>
        <taxon>Araneomorphae</taxon>
        <taxon>Entelegynae</taxon>
        <taxon>Araneoidea</taxon>
        <taxon>Nephilidae</taxon>
        <taxon>Trichonephila</taxon>
    </lineage>
</organism>
<comment type="caution">
    <text evidence="2">The sequence shown here is derived from an EMBL/GenBank/DDBJ whole genome shotgun (WGS) entry which is preliminary data.</text>
</comment>
<evidence type="ECO:0000313" key="2">
    <source>
        <dbReference type="EMBL" id="GFX94078.1"/>
    </source>
</evidence>
<reference evidence="2" key="1">
    <citation type="submission" date="2020-08" db="EMBL/GenBank/DDBJ databases">
        <title>Multicomponent nature underlies the extraordinary mechanical properties of spider dragline silk.</title>
        <authorList>
            <person name="Kono N."/>
            <person name="Nakamura H."/>
            <person name="Mori M."/>
            <person name="Yoshida Y."/>
            <person name="Ohtoshi R."/>
            <person name="Malay A.D."/>
            <person name="Moran D.A.P."/>
            <person name="Tomita M."/>
            <person name="Numata K."/>
            <person name="Arakawa K."/>
        </authorList>
    </citation>
    <scope>NUCLEOTIDE SEQUENCE</scope>
</reference>
<dbReference type="GO" id="GO:0005506">
    <property type="term" value="F:iron ion binding"/>
    <property type="evidence" value="ECO:0007669"/>
    <property type="project" value="InterPro"/>
</dbReference>
<dbReference type="AlphaFoldDB" id="A0A8X6UZY1"/>
<dbReference type="Gene3D" id="1.10.630.10">
    <property type="entry name" value="Cytochrome P450"/>
    <property type="match status" value="1"/>
</dbReference>
<proteinExistence type="predicted"/>
<dbReference type="Proteomes" id="UP000887159">
    <property type="component" value="Unassembled WGS sequence"/>
</dbReference>
<dbReference type="EMBL" id="BMAU01021176">
    <property type="protein sequence ID" value="GFX94078.1"/>
    <property type="molecule type" value="Genomic_DNA"/>
</dbReference>
<evidence type="ECO:0000313" key="3">
    <source>
        <dbReference type="Proteomes" id="UP000887159"/>
    </source>
</evidence>